<reference evidence="1" key="1">
    <citation type="submission" date="2020-05" db="EMBL/GenBank/DDBJ databases">
        <title>Chitinophaga laudate sp. nov., isolated from a tropical peat swamp.</title>
        <authorList>
            <person name="Goh C.B.S."/>
            <person name="Lee M.S."/>
            <person name="Parimannan S."/>
            <person name="Pasbakhsh P."/>
            <person name="Yule C.M."/>
            <person name="Rajandas H."/>
            <person name="Loke S."/>
            <person name="Croft L."/>
            <person name="Tan J.B.L."/>
        </authorList>
    </citation>
    <scope>NUCLEOTIDE SEQUENCE</scope>
    <source>
        <strain evidence="1">Mgbs1</strain>
    </source>
</reference>
<keyword evidence="2" id="KW-1185">Reference proteome</keyword>
<proteinExistence type="predicted"/>
<gene>
    <name evidence="1" type="ORF">ECE50_018805</name>
</gene>
<dbReference type="Proteomes" id="UP000281028">
    <property type="component" value="Unassembled WGS sequence"/>
</dbReference>
<comment type="caution">
    <text evidence="1">The sequence shown here is derived from an EMBL/GenBank/DDBJ whole genome shotgun (WGS) entry which is preliminary data.</text>
</comment>
<dbReference type="RefSeq" id="WP_127042668.1">
    <property type="nucleotide sequence ID" value="NZ_JAABOK010000012.1"/>
</dbReference>
<dbReference type="EMBL" id="RIAR02000001">
    <property type="protein sequence ID" value="NSL88899.1"/>
    <property type="molecule type" value="Genomic_DNA"/>
</dbReference>
<evidence type="ECO:0000313" key="2">
    <source>
        <dbReference type="Proteomes" id="UP000281028"/>
    </source>
</evidence>
<dbReference type="OrthoDB" id="677448at2"/>
<sequence length="238" mass="26204">MNRESYIITELEQLVPGAGWPAEAPFTAPAGYFAQLPAAVLQRIQEEETPPVQSVKPSHPFSVPSGYFDALPKAILQRLHTAADPIQEELATLSPLLAAIPRQMPFSAPAGYFDTLKPATPATPAPMRTVHRNITGTWLKWAVAACLVAFTGTTALIFLQKENSFNIERQLEGVSDQDIVNYLQTHTDAFDNDIFFASTDGKDQASEDLQKKLEEEIPADAIEKYLEPVLSKEVLPNQ</sequence>
<protein>
    <submittedName>
        <fullName evidence="1">Uncharacterized protein</fullName>
    </submittedName>
</protein>
<organism evidence="1 2">
    <name type="scientific">Chitinophaga solisilvae</name>
    <dbReference type="NCBI Taxonomy" id="1233460"/>
    <lineage>
        <taxon>Bacteria</taxon>
        <taxon>Pseudomonadati</taxon>
        <taxon>Bacteroidota</taxon>
        <taxon>Chitinophagia</taxon>
        <taxon>Chitinophagales</taxon>
        <taxon>Chitinophagaceae</taxon>
        <taxon>Chitinophaga</taxon>
    </lineage>
</organism>
<name>A0A3S1CQ09_9BACT</name>
<accession>A0A3S1CQ09</accession>
<dbReference type="AlphaFoldDB" id="A0A3S1CQ09"/>
<evidence type="ECO:0000313" key="1">
    <source>
        <dbReference type="EMBL" id="NSL88899.1"/>
    </source>
</evidence>